<protein>
    <submittedName>
        <fullName evidence="1">Uncharacterized protein</fullName>
    </submittedName>
</protein>
<gene>
    <name evidence="1" type="ORF">HPB50_006525</name>
</gene>
<organism evidence="1 2">
    <name type="scientific">Hyalomma asiaticum</name>
    <name type="common">Tick</name>
    <dbReference type="NCBI Taxonomy" id="266040"/>
    <lineage>
        <taxon>Eukaryota</taxon>
        <taxon>Metazoa</taxon>
        <taxon>Ecdysozoa</taxon>
        <taxon>Arthropoda</taxon>
        <taxon>Chelicerata</taxon>
        <taxon>Arachnida</taxon>
        <taxon>Acari</taxon>
        <taxon>Parasitiformes</taxon>
        <taxon>Ixodida</taxon>
        <taxon>Ixodoidea</taxon>
        <taxon>Ixodidae</taxon>
        <taxon>Hyalomminae</taxon>
        <taxon>Hyalomma</taxon>
    </lineage>
</organism>
<proteinExistence type="predicted"/>
<evidence type="ECO:0000313" key="1">
    <source>
        <dbReference type="EMBL" id="KAH6925522.1"/>
    </source>
</evidence>
<comment type="caution">
    <text evidence="1">The sequence shown here is derived from an EMBL/GenBank/DDBJ whole genome shotgun (WGS) entry which is preliminary data.</text>
</comment>
<keyword evidence="2" id="KW-1185">Reference proteome</keyword>
<dbReference type="EMBL" id="CM023487">
    <property type="protein sequence ID" value="KAH6925522.1"/>
    <property type="molecule type" value="Genomic_DNA"/>
</dbReference>
<dbReference type="Proteomes" id="UP000821845">
    <property type="component" value="Chromosome 7"/>
</dbReference>
<name>A0ACB7RXA4_HYAAI</name>
<reference evidence="1" key="1">
    <citation type="submission" date="2020-05" db="EMBL/GenBank/DDBJ databases">
        <title>Large-scale comparative analyses of tick genomes elucidate their genetic diversity and vector capacities.</title>
        <authorList>
            <person name="Jia N."/>
            <person name="Wang J."/>
            <person name="Shi W."/>
            <person name="Du L."/>
            <person name="Sun Y."/>
            <person name="Zhan W."/>
            <person name="Jiang J."/>
            <person name="Wang Q."/>
            <person name="Zhang B."/>
            <person name="Ji P."/>
            <person name="Sakyi L.B."/>
            <person name="Cui X."/>
            <person name="Yuan T."/>
            <person name="Jiang B."/>
            <person name="Yang W."/>
            <person name="Lam T.T.-Y."/>
            <person name="Chang Q."/>
            <person name="Ding S."/>
            <person name="Wang X."/>
            <person name="Zhu J."/>
            <person name="Ruan X."/>
            <person name="Zhao L."/>
            <person name="Wei J."/>
            <person name="Que T."/>
            <person name="Du C."/>
            <person name="Cheng J."/>
            <person name="Dai P."/>
            <person name="Han X."/>
            <person name="Huang E."/>
            <person name="Gao Y."/>
            <person name="Liu J."/>
            <person name="Shao H."/>
            <person name="Ye R."/>
            <person name="Li L."/>
            <person name="Wei W."/>
            <person name="Wang X."/>
            <person name="Wang C."/>
            <person name="Yang T."/>
            <person name="Huo Q."/>
            <person name="Li W."/>
            <person name="Guo W."/>
            <person name="Chen H."/>
            <person name="Zhou L."/>
            <person name="Ni X."/>
            <person name="Tian J."/>
            <person name="Zhou Y."/>
            <person name="Sheng Y."/>
            <person name="Liu T."/>
            <person name="Pan Y."/>
            <person name="Xia L."/>
            <person name="Li J."/>
            <person name="Zhao F."/>
            <person name="Cao W."/>
        </authorList>
    </citation>
    <scope>NUCLEOTIDE SEQUENCE</scope>
    <source>
        <strain evidence="1">Hyas-2018</strain>
    </source>
</reference>
<evidence type="ECO:0000313" key="2">
    <source>
        <dbReference type="Proteomes" id="UP000821845"/>
    </source>
</evidence>
<accession>A0ACB7RXA4</accession>
<sequence>MEVPDDAAIDVHVKRRLVCKASYCRGLVKKSNVHAWLKHLEQTPLCRHLNVTIDWARVASFDGDNVECDEEDVERLPEITDLVDPLQAAVVLNAARHTVLYDGMAMAIARTAAGEEADATDEDAVVRGLVDNTHSLHLAPGEGRVPISLLCDEYAEELSFPIIYLGVPRAISGPRPTPFSMASSEIRRTDRRGAIPGHDVMSAEEYREMLRLTNPEQYEILREIVDRVTTPDSPPLRVFFTGPAGCGKTFVLRLAMDLYNRYAKLGDDGYNAYVVCASTGKAAVAVGGTTVHAAFKLTLKSKHDGGLNPGELNTFRVAFRSITQELDQPFGELDLILCGDLRQLPPVRANEIYKRCRETDGIFGMTVRWHYVAYFPLVRVVRQADASFSRLLTKIGDGAALDDAEVALLESRFVTYEEAAERAPDAVRLFYGNADVDAYNARVASSAADGTLVRLEAHDAYFGHSGGNALREARAKMAKLSRAETGSHPATILLVVGKPYMITCNRQTAEIPKGTVKRSLMPSAALRAREMNVPRKKNLDSSKEKVQFTKRLQSLSTITAGVVRS</sequence>